<evidence type="ECO:0000313" key="2">
    <source>
        <dbReference type="EMBL" id="CUP21337.1"/>
    </source>
</evidence>
<sequence>MKSKEITLGGIMVALTSIILYLTSLIPINTLTILTVASAIIPICIIRSDIKTAIFVYIASALIAFFIVPINISMLYAIFFGIYGIIKFFAERNRSKFEALYKIGFFNIAFIVGFILFQNVLGINILKGVEEILSRFINGDIKVITFALFLIVANLAFLVFDYALTLIISFYMERIHKKSR</sequence>
<feature type="transmembrane region" description="Helical" evidence="1">
    <location>
        <begin position="146"/>
        <end position="171"/>
    </location>
</feature>
<proteinExistence type="predicted"/>
<keyword evidence="1" id="KW-0472">Membrane</keyword>
<feature type="transmembrane region" description="Helical" evidence="1">
    <location>
        <begin position="104"/>
        <end position="126"/>
    </location>
</feature>
<dbReference type="AlphaFoldDB" id="A0A174LFM1"/>
<dbReference type="Pfam" id="PF09991">
    <property type="entry name" value="DUF2232"/>
    <property type="match status" value="1"/>
</dbReference>
<reference evidence="2 3" key="1">
    <citation type="submission" date="2015-09" db="EMBL/GenBank/DDBJ databases">
        <authorList>
            <consortium name="Pathogen Informatics"/>
        </authorList>
    </citation>
    <scope>NUCLEOTIDE SEQUENCE [LARGE SCALE GENOMIC DNA]</scope>
    <source>
        <strain evidence="2 3">2789STDY5834856</strain>
    </source>
</reference>
<evidence type="ECO:0000313" key="3">
    <source>
        <dbReference type="Proteomes" id="UP000095594"/>
    </source>
</evidence>
<dbReference type="InterPro" id="IPR018710">
    <property type="entry name" value="DUF2232"/>
</dbReference>
<dbReference type="EMBL" id="CYZX01000032">
    <property type="protein sequence ID" value="CUP21337.1"/>
    <property type="molecule type" value="Genomic_DNA"/>
</dbReference>
<organism evidence="2 3">
    <name type="scientific">Clostridium disporicum</name>
    <dbReference type="NCBI Taxonomy" id="84024"/>
    <lineage>
        <taxon>Bacteria</taxon>
        <taxon>Bacillati</taxon>
        <taxon>Bacillota</taxon>
        <taxon>Clostridia</taxon>
        <taxon>Eubacteriales</taxon>
        <taxon>Clostridiaceae</taxon>
        <taxon>Clostridium</taxon>
    </lineage>
</organism>
<protein>
    <submittedName>
        <fullName evidence="2">Membrane protein</fullName>
    </submittedName>
</protein>
<feature type="transmembrane region" description="Helical" evidence="1">
    <location>
        <begin position="30"/>
        <end position="48"/>
    </location>
</feature>
<dbReference type="Proteomes" id="UP000095594">
    <property type="component" value="Unassembled WGS sequence"/>
</dbReference>
<dbReference type="RefSeq" id="WP_055268326.1">
    <property type="nucleotide sequence ID" value="NZ_CABIXQ010000032.1"/>
</dbReference>
<feature type="transmembrane region" description="Helical" evidence="1">
    <location>
        <begin position="54"/>
        <end position="83"/>
    </location>
</feature>
<accession>A0A174LFM1</accession>
<name>A0A174LFM1_9CLOT</name>
<dbReference type="OrthoDB" id="1708005at2"/>
<keyword evidence="1" id="KW-1133">Transmembrane helix</keyword>
<gene>
    <name evidence="2" type="ORF">ERS852471_03210</name>
</gene>
<evidence type="ECO:0000256" key="1">
    <source>
        <dbReference type="SAM" id="Phobius"/>
    </source>
</evidence>
<keyword evidence="1" id="KW-0812">Transmembrane</keyword>